<gene>
    <name evidence="2" type="ORF">JOF56_007431</name>
</gene>
<protein>
    <submittedName>
        <fullName evidence="2">Tetratricopeptide (TPR) repeat protein</fullName>
    </submittedName>
</protein>
<evidence type="ECO:0000313" key="2">
    <source>
        <dbReference type="EMBL" id="MBP2327046.1"/>
    </source>
</evidence>
<reference evidence="2 3" key="1">
    <citation type="submission" date="2021-03" db="EMBL/GenBank/DDBJ databases">
        <title>Sequencing the genomes of 1000 actinobacteria strains.</title>
        <authorList>
            <person name="Klenk H.-P."/>
        </authorList>
    </citation>
    <scope>NUCLEOTIDE SEQUENCE [LARGE SCALE GENOMIC DNA]</scope>
    <source>
        <strain evidence="2 3">DSM 46670</strain>
    </source>
</reference>
<sequence>MREQLIAAITERLVHVETTQDPDTLLVPEAIEEVKQLSALVGTNGDDVEALHTLGWFHWYGFLALGETDGEDVLQLAVDDLTWCFVHGVTELPEPVLPLLAENSIRIGAELLTKSAADPDPEVVTATVEVWQRIVDTLPEDHEMRATGLACLGQAKLRRYEVTAQPGDLDEAVTVGYAALAGFSKDDPDHAQCALNLGLALHARYERWGRLEDIDNAVSVCRASVASAPPGHPGRVAFLQGLSLVLRVRSESTRNRDELDESIVLARESLAGAPPGHPDRALVLNVLGTALYLRTEHTGNRYDLDEAVTTTREAAHAAPDGTVVRNMCLTNLCMMLRTRFERTRSLTDLEGAIDAARTALGTPLAQDPYRPLCLVNLCAALDCRFQQLGDIGDVNEAVTAGREAVRSLPADHPDQGLALAALAAALAHRFENRAARTDLDEAISTMRDALAKLPPGSPNRGLYLGILAAALDARSQLTGSDAELNESITVGRDAVRATPEDHPNHAMHQSNLSGSLLIRFERTGALPDLDEAVTTARAAVRTALAENPHRATLSANLGMALVDRYQRMGSTANLVDAVAEHRRAVELTPADHPYRGPYLSTLSTTLRLLFVATEDPALADEAIDVARDALERPLVDQGRHALHLGNLGMALFDRYRHTQPGKTQDLAEAITVLRQAVDATPGGHPRRALHLSNLAVVLANRAHVTRIPSEVDEAVAAMRASAEVESGAPSVRVQSARLAAGMLADEVEAANLFEYAVRLLPTTVPRLLDRSDQQHALGQFAGLAGEAAAAALWARADAATALRLLELGRGVLFSQALDTRSDLTELQERHPVLADRFVRLRDVLDQPDTLDRRMDERNRLAAEFEAVTAEIRGLDGFTDFLLPPDIDRLLRQARQGDVVVVTMGLDRADALLLRPNGISALPLPGLSNDDLLRRVDQFHEAVDLALGGYGGPVAAVAERTLAEVLEWLWDVVAGPVLEELGHTTVVPDPPRVWWSLTGPLGHLPLHAAGYHPTSRTVLDRVISSYTPTVRALDHARTRQAASTANDQALIVAMPSTPGQRPLHHVTEEAQRVARRVPNSTVLIADPTRDSILTRLPDSAIAHFACHGHSTPADPSQSRLLLSDHETRPLTVESLAPIRLEHARLAYLSACRSAFNGATNLMDEAIHLTAAFQLAGYPHVVGTLWEIDDSLAVQVADTFYAQLDTGQGMDTSRAAHALHHAVRELRDLHLGRPSQWAAYVHSGA</sequence>
<dbReference type="InterPro" id="IPR024983">
    <property type="entry name" value="CHAT_dom"/>
</dbReference>
<dbReference type="Proteomes" id="UP001519332">
    <property type="component" value="Unassembled WGS sequence"/>
</dbReference>
<dbReference type="Pfam" id="PF12770">
    <property type="entry name" value="CHAT"/>
    <property type="match status" value="1"/>
</dbReference>
<comment type="caution">
    <text evidence="2">The sequence shown here is derived from an EMBL/GenBank/DDBJ whole genome shotgun (WGS) entry which is preliminary data.</text>
</comment>
<evidence type="ECO:0000259" key="1">
    <source>
        <dbReference type="Pfam" id="PF12770"/>
    </source>
</evidence>
<accession>A0ABS4TRL4</accession>
<dbReference type="PANTHER" id="PTHR19959">
    <property type="entry name" value="KINESIN LIGHT CHAIN"/>
    <property type="match status" value="1"/>
</dbReference>
<dbReference type="EMBL" id="JAGINW010000001">
    <property type="protein sequence ID" value="MBP2327046.1"/>
    <property type="molecule type" value="Genomic_DNA"/>
</dbReference>
<proteinExistence type="predicted"/>
<dbReference type="SUPFAM" id="SSF48452">
    <property type="entry name" value="TPR-like"/>
    <property type="match status" value="1"/>
</dbReference>
<organism evidence="2 3">
    <name type="scientific">Kibdelosporangium banguiense</name>
    <dbReference type="NCBI Taxonomy" id="1365924"/>
    <lineage>
        <taxon>Bacteria</taxon>
        <taxon>Bacillati</taxon>
        <taxon>Actinomycetota</taxon>
        <taxon>Actinomycetes</taxon>
        <taxon>Pseudonocardiales</taxon>
        <taxon>Pseudonocardiaceae</taxon>
        <taxon>Kibdelosporangium</taxon>
    </lineage>
</organism>
<keyword evidence="3" id="KW-1185">Reference proteome</keyword>
<name>A0ABS4TRL4_9PSEU</name>
<evidence type="ECO:0000313" key="3">
    <source>
        <dbReference type="Proteomes" id="UP001519332"/>
    </source>
</evidence>
<dbReference type="PANTHER" id="PTHR19959:SF119">
    <property type="entry name" value="FUNGAL LIPASE-LIKE DOMAIN-CONTAINING PROTEIN"/>
    <property type="match status" value="1"/>
</dbReference>
<dbReference type="RefSeq" id="WP_209644044.1">
    <property type="nucleotide sequence ID" value="NZ_JAGINW010000001.1"/>
</dbReference>
<dbReference type="InterPro" id="IPR011990">
    <property type="entry name" value="TPR-like_helical_dom_sf"/>
</dbReference>
<feature type="domain" description="CHAT" evidence="1">
    <location>
        <begin position="963"/>
        <end position="1243"/>
    </location>
</feature>
<dbReference type="Gene3D" id="1.25.40.10">
    <property type="entry name" value="Tetratricopeptide repeat domain"/>
    <property type="match status" value="3"/>
</dbReference>